<dbReference type="EMBL" id="ML734721">
    <property type="protein sequence ID" value="KAB8240720.1"/>
    <property type="molecule type" value="Genomic_DNA"/>
</dbReference>
<dbReference type="CDD" id="cd14688">
    <property type="entry name" value="bZIP_YAP"/>
    <property type="match status" value="1"/>
</dbReference>
<dbReference type="PANTHER" id="PTHR39607">
    <property type="entry name" value="XANTHOCILLIN BIOSYNTHESIS CLUSTER TRANSCRIPTION FACTOR XANC-RELATED"/>
    <property type="match status" value="1"/>
</dbReference>
<dbReference type="AlphaFoldDB" id="A0A5N6GHV9"/>
<feature type="compositionally biased region" description="Basic and acidic residues" evidence="1">
    <location>
        <begin position="62"/>
        <end position="71"/>
    </location>
</feature>
<reference evidence="3" key="1">
    <citation type="submission" date="2019-04" db="EMBL/GenBank/DDBJ databases">
        <title>Friends and foes A comparative genomics study of 23 Aspergillus species from section Flavi.</title>
        <authorList>
            <consortium name="DOE Joint Genome Institute"/>
            <person name="Kjaerbolling I."/>
            <person name="Vesth T."/>
            <person name="Frisvad J.C."/>
            <person name="Nybo J.L."/>
            <person name="Theobald S."/>
            <person name="Kildgaard S."/>
            <person name="Isbrandt T."/>
            <person name="Kuo A."/>
            <person name="Sato A."/>
            <person name="Lyhne E.K."/>
            <person name="Kogle M.E."/>
            <person name="Wiebenga A."/>
            <person name="Kun R.S."/>
            <person name="Lubbers R.J."/>
            <person name="Makela M.R."/>
            <person name="Barry K."/>
            <person name="Chovatia M."/>
            <person name="Clum A."/>
            <person name="Daum C."/>
            <person name="Haridas S."/>
            <person name="He G."/>
            <person name="LaButti K."/>
            <person name="Lipzen A."/>
            <person name="Mondo S."/>
            <person name="Riley R."/>
            <person name="Salamov A."/>
            <person name="Simmons B.A."/>
            <person name="Magnuson J.K."/>
            <person name="Henrissat B."/>
            <person name="Mortensen U.H."/>
            <person name="Larsen T.O."/>
            <person name="Devries R.P."/>
            <person name="Grigoriev I.V."/>
            <person name="Machida M."/>
            <person name="Baker S.E."/>
            <person name="Andersen M.R."/>
        </authorList>
    </citation>
    <scope>NUCLEOTIDE SEQUENCE [LARGE SCALE GENOMIC DNA]</scope>
    <source>
        <strain evidence="3">CBS 121.62</strain>
    </source>
</reference>
<dbReference type="VEuPathDB" id="FungiDB:AFLA_007330"/>
<evidence type="ECO:0000256" key="1">
    <source>
        <dbReference type="SAM" id="MobiDB-lite"/>
    </source>
</evidence>
<dbReference type="Proteomes" id="UP000325434">
    <property type="component" value="Unassembled WGS sequence"/>
</dbReference>
<dbReference type="SUPFAM" id="SSF57959">
    <property type="entry name" value="Leucine zipper domain"/>
    <property type="match status" value="1"/>
</dbReference>
<protein>
    <recommendedName>
        <fullName evidence="2">BZIP domain-containing protein</fullName>
    </recommendedName>
</protein>
<feature type="region of interest" description="Disordered" evidence="1">
    <location>
        <begin position="49"/>
        <end position="110"/>
    </location>
</feature>
<gene>
    <name evidence="3" type="ORF">BDV35DRAFT_398366</name>
</gene>
<feature type="region of interest" description="Disordered" evidence="1">
    <location>
        <begin position="1"/>
        <end position="34"/>
    </location>
</feature>
<name>A0A5N6GHV9_ASPFL</name>
<sequence>MPQLSSHARRTNSARGSSRDVCSNAIGPNDYNEDWRQIKDLAERRRVQNRLAQRKYRKKLKDRLQDLEKRAASAPEFPEPSSERTEGPKNSHPVEPKSRNSRITMSNLDVPRRATAERAEAYNDCVLQDDWGLLFSHQCTHLSRSPPSRCLNSSYLGFYGRSPYEQPHSYPSLASNCRETCYAEYGASASSILPVITMTTTGHVYADEDIMSPFSKGYAFRDDTDLCSRSQPLSGSNPAVPLSSHVYSNDHYSVSTLAEPPNLG</sequence>
<proteinExistence type="predicted"/>
<evidence type="ECO:0000259" key="2">
    <source>
        <dbReference type="PROSITE" id="PS00036"/>
    </source>
</evidence>
<dbReference type="GO" id="GO:0003700">
    <property type="term" value="F:DNA-binding transcription factor activity"/>
    <property type="evidence" value="ECO:0007669"/>
    <property type="project" value="InterPro"/>
</dbReference>
<dbReference type="InterPro" id="IPR004827">
    <property type="entry name" value="bZIP"/>
</dbReference>
<feature type="compositionally biased region" description="Basic residues" evidence="1">
    <location>
        <begin position="52"/>
        <end position="61"/>
    </location>
</feature>
<dbReference type="VEuPathDB" id="FungiDB:F9C07_2282097"/>
<dbReference type="Gene3D" id="1.20.5.170">
    <property type="match status" value="1"/>
</dbReference>
<accession>A0A5N6GHV9</accession>
<dbReference type="PANTHER" id="PTHR39607:SF3">
    <property type="entry name" value="BZIP DOMAIN-CONTAINING PROTEIN"/>
    <property type="match status" value="1"/>
</dbReference>
<dbReference type="PROSITE" id="PS00036">
    <property type="entry name" value="BZIP_BASIC"/>
    <property type="match status" value="1"/>
</dbReference>
<organism evidence="3">
    <name type="scientific">Aspergillus flavus</name>
    <dbReference type="NCBI Taxonomy" id="5059"/>
    <lineage>
        <taxon>Eukaryota</taxon>
        <taxon>Fungi</taxon>
        <taxon>Dikarya</taxon>
        <taxon>Ascomycota</taxon>
        <taxon>Pezizomycotina</taxon>
        <taxon>Eurotiomycetes</taxon>
        <taxon>Eurotiomycetidae</taxon>
        <taxon>Eurotiales</taxon>
        <taxon>Aspergillaceae</taxon>
        <taxon>Aspergillus</taxon>
        <taxon>Aspergillus subgen. Circumdati</taxon>
    </lineage>
</organism>
<evidence type="ECO:0000313" key="3">
    <source>
        <dbReference type="EMBL" id="KAB8240720.1"/>
    </source>
</evidence>
<dbReference type="InterPro" id="IPR046347">
    <property type="entry name" value="bZIP_sf"/>
</dbReference>
<dbReference type="InterPro" id="IPR052635">
    <property type="entry name" value="Sec_Metab_Biosynth_Reg"/>
</dbReference>
<feature type="domain" description="BZIP" evidence="2">
    <location>
        <begin position="44"/>
        <end position="59"/>
    </location>
</feature>
<feature type="compositionally biased region" description="Basic and acidic residues" evidence="1">
    <location>
        <begin position="81"/>
        <end position="98"/>
    </location>
</feature>